<evidence type="ECO:0000256" key="4">
    <source>
        <dbReference type="ARBA" id="ARBA00022729"/>
    </source>
</evidence>
<reference evidence="6 7" key="1">
    <citation type="submission" date="2020-04" db="EMBL/GenBank/DDBJ databases">
        <authorList>
            <person name="Laetsch R D."/>
            <person name="Stevens L."/>
            <person name="Kumar S."/>
            <person name="Blaxter L. M."/>
        </authorList>
    </citation>
    <scope>NUCLEOTIDE SEQUENCE [LARGE SCALE GENOMIC DNA]</scope>
</reference>
<evidence type="ECO:0000256" key="3">
    <source>
        <dbReference type="ARBA" id="ARBA00022525"/>
    </source>
</evidence>
<accession>A0A8S1EBQ9</accession>
<protein>
    <submittedName>
        <fullName evidence="6">Uncharacterized protein</fullName>
    </submittedName>
</protein>
<dbReference type="AlphaFoldDB" id="A0A8S1EBQ9"/>
<dbReference type="EMBL" id="CADEPM010000002">
    <property type="protein sequence ID" value="CAB3399348.1"/>
    <property type="molecule type" value="Genomic_DNA"/>
</dbReference>
<dbReference type="Pfam" id="PF01060">
    <property type="entry name" value="TTR-52"/>
    <property type="match status" value="1"/>
</dbReference>
<dbReference type="GO" id="GO:0005576">
    <property type="term" value="C:extracellular region"/>
    <property type="evidence" value="ECO:0007669"/>
    <property type="project" value="UniProtKB-SubCell"/>
</dbReference>
<keyword evidence="3" id="KW-0964">Secreted</keyword>
<name>A0A8S1EBQ9_9PELO</name>
<proteinExistence type="inferred from homology"/>
<organism evidence="6 7">
    <name type="scientific">Caenorhabditis bovis</name>
    <dbReference type="NCBI Taxonomy" id="2654633"/>
    <lineage>
        <taxon>Eukaryota</taxon>
        <taxon>Metazoa</taxon>
        <taxon>Ecdysozoa</taxon>
        <taxon>Nematoda</taxon>
        <taxon>Chromadorea</taxon>
        <taxon>Rhabditida</taxon>
        <taxon>Rhabditina</taxon>
        <taxon>Rhabditomorpha</taxon>
        <taxon>Rhabditoidea</taxon>
        <taxon>Rhabditidae</taxon>
        <taxon>Peloderinae</taxon>
        <taxon>Caenorhabditis</taxon>
    </lineage>
</organism>
<comment type="similarity">
    <text evidence="2">Belongs to the nematode transthyretin-like family.</text>
</comment>
<evidence type="ECO:0000256" key="1">
    <source>
        <dbReference type="ARBA" id="ARBA00004613"/>
    </source>
</evidence>
<evidence type="ECO:0000313" key="7">
    <source>
        <dbReference type="Proteomes" id="UP000494206"/>
    </source>
</evidence>
<comment type="subcellular location">
    <subcellularLocation>
        <location evidence="1">Secreted</location>
    </subcellularLocation>
</comment>
<evidence type="ECO:0000256" key="2">
    <source>
        <dbReference type="ARBA" id="ARBA00010112"/>
    </source>
</evidence>
<dbReference type="InterPro" id="IPR001534">
    <property type="entry name" value="Transthyretin-like"/>
</dbReference>
<dbReference type="InterPro" id="IPR038479">
    <property type="entry name" value="Transthyretin-like_sf"/>
</dbReference>
<dbReference type="Gene3D" id="2.60.40.3330">
    <property type="match status" value="1"/>
</dbReference>
<evidence type="ECO:0000256" key="5">
    <source>
        <dbReference type="SAM" id="SignalP"/>
    </source>
</evidence>
<keyword evidence="7" id="KW-1185">Reference proteome</keyword>
<feature type="signal peptide" evidence="5">
    <location>
        <begin position="1"/>
        <end position="20"/>
    </location>
</feature>
<feature type="chain" id="PRO_5035794163" evidence="5">
    <location>
        <begin position="21"/>
        <end position="164"/>
    </location>
</feature>
<comment type="caution">
    <text evidence="6">The sequence shown here is derived from an EMBL/GenBank/DDBJ whole genome shotgun (WGS) entry which is preliminary data.</text>
</comment>
<dbReference type="OrthoDB" id="5811720at2759"/>
<dbReference type="GO" id="GO:0009986">
    <property type="term" value="C:cell surface"/>
    <property type="evidence" value="ECO:0007669"/>
    <property type="project" value="InterPro"/>
</dbReference>
<dbReference type="PANTHER" id="PTHR21700">
    <property type="entry name" value="TRANSTHYRETIN-LIKE FAMILY PROTEIN-RELATED"/>
    <property type="match status" value="1"/>
</dbReference>
<evidence type="ECO:0000313" key="6">
    <source>
        <dbReference type="EMBL" id="CAB3399348.1"/>
    </source>
</evidence>
<dbReference type="PANTHER" id="PTHR21700:SF15">
    <property type="entry name" value="TRANSTHYRETIN-LIKE FAMILY PROTEIN"/>
    <property type="match status" value="1"/>
</dbReference>
<dbReference type="Proteomes" id="UP000494206">
    <property type="component" value="Unassembled WGS sequence"/>
</dbReference>
<sequence length="164" mass="18484">MIKPLALFVICLIGLGWTASDIDVPSSVANRSMSIKGQLLCGNRPYEGAKIRLYRTYQANAADDLSELLDSKQTYVTGMFQIEGNTEKFPRTKTTIDPYVTFHHGCDVDPATLANKGYKRWAVRVPEDYVTLGSKARKVYDFGKINLQLEYPGEIHDKKFKLTD</sequence>
<keyword evidence="4 5" id="KW-0732">Signal</keyword>
<gene>
    <name evidence="6" type="ORF">CBOVIS_LOCUS2485</name>
</gene>